<dbReference type="Proteomes" id="UP000199421">
    <property type="component" value="Unassembled WGS sequence"/>
</dbReference>
<dbReference type="EMBL" id="FOAF01000001">
    <property type="protein sequence ID" value="SEK76171.1"/>
    <property type="molecule type" value="Genomic_DNA"/>
</dbReference>
<gene>
    <name evidence="1" type="ORF">SAMN05661044_01078</name>
</gene>
<organism evidence="1 2">
    <name type="scientific">Olivibacter domesticus</name>
    <name type="common">Pseudosphingobacterium domesticum</name>
    <dbReference type="NCBI Taxonomy" id="407022"/>
    <lineage>
        <taxon>Bacteria</taxon>
        <taxon>Pseudomonadati</taxon>
        <taxon>Bacteroidota</taxon>
        <taxon>Sphingobacteriia</taxon>
        <taxon>Sphingobacteriales</taxon>
        <taxon>Sphingobacteriaceae</taxon>
        <taxon>Olivibacter</taxon>
    </lineage>
</organism>
<dbReference type="AlphaFoldDB" id="A0A1H7JNJ7"/>
<dbReference type="OrthoDB" id="1097953at2"/>
<protein>
    <submittedName>
        <fullName evidence="1">Uncharacterized protein</fullName>
    </submittedName>
</protein>
<sequence length="130" mass="14496">MDLKEFIKNTISSISEAILESQQELQDKGVIVNPEKTEIGKTGERLLRSDGWRYVQELNFDILVGVEEKQGSGGKGELKVAGLLSVGGGLSDENFNKNQNRLKFSIPVAFSTTPTPKEYERKKQPLKTKQ</sequence>
<name>A0A1H7JNJ7_OLID1</name>
<proteinExistence type="predicted"/>
<dbReference type="RefSeq" id="WP_093319652.1">
    <property type="nucleotide sequence ID" value="NZ_FOAF01000001.1"/>
</dbReference>
<keyword evidence="2" id="KW-1185">Reference proteome</keyword>
<evidence type="ECO:0000313" key="1">
    <source>
        <dbReference type="EMBL" id="SEK76171.1"/>
    </source>
</evidence>
<accession>A0A1H7JNJ7</accession>
<reference evidence="2" key="1">
    <citation type="submission" date="2016-10" db="EMBL/GenBank/DDBJ databases">
        <authorList>
            <person name="Varghese N."/>
            <person name="Submissions S."/>
        </authorList>
    </citation>
    <scope>NUCLEOTIDE SEQUENCE [LARGE SCALE GENOMIC DNA]</scope>
    <source>
        <strain evidence="2">DSM 18733</strain>
    </source>
</reference>
<dbReference type="STRING" id="407022.SAMN05661044_01078"/>
<evidence type="ECO:0000313" key="2">
    <source>
        <dbReference type="Proteomes" id="UP000199421"/>
    </source>
</evidence>